<dbReference type="EC" id="2.7.1.180" evidence="2"/>
<comment type="caution">
    <text evidence="11">The sequence shown here is derived from an EMBL/GenBank/DDBJ whole genome shotgun (WGS) entry which is preliminary data.</text>
</comment>
<evidence type="ECO:0000256" key="9">
    <source>
        <dbReference type="ARBA" id="ARBA00031306"/>
    </source>
</evidence>
<comment type="catalytic activity">
    <reaction evidence="10">
        <text>L-threonyl-[protein] + FAD = FMN-L-threonyl-[protein] + AMP + H(+)</text>
        <dbReference type="Rhea" id="RHEA:36847"/>
        <dbReference type="Rhea" id="RHEA-COMP:11060"/>
        <dbReference type="Rhea" id="RHEA-COMP:11061"/>
        <dbReference type="ChEBI" id="CHEBI:15378"/>
        <dbReference type="ChEBI" id="CHEBI:30013"/>
        <dbReference type="ChEBI" id="CHEBI:57692"/>
        <dbReference type="ChEBI" id="CHEBI:74257"/>
        <dbReference type="ChEBI" id="CHEBI:456215"/>
        <dbReference type="EC" id="2.7.1.180"/>
    </reaction>
</comment>
<keyword evidence="7" id="KW-0274">FAD</keyword>
<accession>A0A2A9CPJ6</accession>
<dbReference type="PANTHER" id="PTHR30040">
    <property type="entry name" value="THIAMINE BIOSYNTHESIS LIPOPROTEIN APBE"/>
    <property type="match status" value="1"/>
</dbReference>
<evidence type="ECO:0000256" key="2">
    <source>
        <dbReference type="ARBA" id="ARBA00011955"/>
    </source>
</evidence>
<comment type="cofactor">
    <cofactor evidence="1">
        <name>Mg(2+)</name>
        <dbReference type="ChEBI" id="CHEBI:18420"/>
    </cofactor>
</comment>
<dbReference type="RefSeq" id="WP_098459158.1">
    <property type="nucleotide sequence ID" value="NZ_PDJC01000001.1"/>
</dbReference>
<dbReference type="Gene3D" id="3.10.520.10">
    <property type="entry name" value="ApbE-like domains"/>
    <property type="match status" value="1"/>
</dbReference>
<proteinExistence type="predicted"/>
<evidence type="ECO:0000256" key="1">
    <source>
        <dbReference type="ARBA" id="ARBA00001946"/>
    </source>
</evidence>
<evidence type="ECO:0000256" key="7">
    <source>
        <dbReference type="ARBA" id="ARBA00022827"/>
    </source>
</evidence>
<dbReference type="OrthoDB" id="3728306at2"/>
<keyword evidence="4" id="KW-0285">Flavoprotein</keyword>
<dbReference type="GO" id="GO:0046872">
    <property type="term" value="F:metal ion binding"/>
    <property type="evidence" value="ECO:0007669"/>
    <property type="project" value="UniProtKB-KW"/>
</dbReference>
<evidence type="ECO:0000313" key="11">
    <source>
        <dbReference type="EMBL" id="PFG15532.1"/>
    </source>
</evidence>
<evidence type="ECO:0000256" key="5">
    <source>
        <dbReference type="ARBA" id="ARBA00022679"/>
    </source>
</evidence>
<dbReference type="Proteomes" id="UP000226079">
    <property type="component" value="Unassembled WGS sequence"/>
</dbReference>
<dbReference type="SUPFAM" id="SSF143631">
    <property type="entry name" value="ApbE-like"/>
    <property type="match status" value="1"/>
</dbReference>
<dbReference type="Pfam" id="PF02424">
    <property type="entry name" value="ApbE"/>
    <property type="match status" value="1"/>
</dbReference>
<name>A0A2A9CPJ6_9ACTN</name>
<evidence type="ECO:0000256" key="10">
    <source>
        <dbReference type="ARBA" id="ARBA00048540"/>
    </source>
</evidence>
<evidence type="ECO:0000256" key="3">
    <source>
        <dbReference type="ARBA" id="ARBA00016337"/>
    </source>
</evidence>
<keyword evidence="5" id="KW-0808">Transferase</keyword>
<dbReference type="GO" id="GO:0016740">
    <property type="term" value="F:transferase activity"/>
    <property type="evidence" value="ECO:0007669"/>
    <property type="project" value="UniProtKB-KW"/>
</dbReference>
<protein>
    <recommendedName>
        <fullName evidence="3">FAD:protein FMN transferase</fullName>
        <ecNumber evidence="2">2.7.1.180</ecNumber>
    </recommendedName>
    <alternativeName>
        <fullName evidence="9">Flavin transferase</fullName>
    </alternativeName>
</protein>
<evidence type="ECO:0000256" key="6">
    <source>
        <dbReference type="ARBA" id="ARBA00022723"/>
    </source>
</evidence>
<evidence type="ECO:0000256" key="4">
    <source>
        <dbReference type="ARBA" id="ARBA00022630"/>
    </source>
</evidence>
<dbReference type="EMBL" id="PDJC01000001">
    <property type="protein sequence ID" value="PFG15532.1"/>
    <property type="molecule type" value="Genomic_DNA"/>
</dbReference>
<keyword evidence="8" id="KW-0460">Magnesium</keyword>
<evidence type="ECO:0000256" key="8">
    <source>
        <dbReference type="ARBA" id="ARBA00022842"/>
    </source>
</evidence>
<sequence>MLALETPHTIAPVAADFRAIGTSNQILATRPDVLGAAVAIAKDYLDALDWACSRFRPDSEVSRLAAASATEPASLVGSPMLVDHLEASRYASRLSDGLVDPTVGSALISSGYDADLAEVQARDEFHQSVPGVVAGWQRVELTGSRITTPAGVLLDFGATAKAHAADMIARLLALQLPGSFLVNLGGDLATAGEGPDGGWRVAVEAADGSIRQVISIAHQAVATSSTQLRTWATSSGNAHHIIDPRTGRPAAPIWGQVTCVAITALEANTAATAAVVLGEDAVAWLTGHGLAARLERPDGSVVCTAGWPQPASEVH</sequence>
<dbReference type="AlphaFoldDB" id="A0A2A9CPJ6"/>
<gene>
    <name evidence="11" type="ORF">ATK74_0052</name>
</gene>
<keyword evidence="12" id="KW-1185">Reference proteome</keyword>
<organism evidence="11 12">
    <name type="scientific">Propionicimonas paludicola</name>
    <dbReference type="NCBI Taxonomy" id="185243"/>
    <lineage>
        <taxon>Bacteria</taxon>
        <taxon>Bacillati</taxon>
        <taxon>Actinomycetota</taxon>
        <taxon>Actinomycetes</taxon>
        <taxon>Propionibacteriales</taxon>
        <taxon>Nocardioidaceae</taxon>
        <taxon>Propionicimonas</taxon>
    </lineage>
</organism>
<dbReference type="InterPro" id="IPR024932">
    <property type="entry name" value="ApbE"/>
</dbReference>
<evidence type="ECO:0000313" key="12">
    <source>
        <dbReference type="Proteomes" id="UP000226079"/>
    </source>
</evidence>
<dbReference type="InterPro" id="IPR003374">
    <property type="entry name" value="ApbE-like_sf"/>
</dbReference>
<reference evidence="11 12" key="1">
    <citation type="submission" date="2017-10" db="EMBL/GenBank/DDBJ databases">
        <title>Sequencing the genomes of 1000 actinobacteria strains.</title>
        <authorList>
            <person name="Klenk H.-P."/>
        </authorList>
    </citation>
    <scope>NUCLEOTIDE SEQUENCE [LARGE SCALE GENOMIC DNA]</scope>
    <source>
        <strain evidence="11 12">DSM 15597</strain>
    </source>
</reference>
<keyword evidence="11" id="KW-0449">Lipoprotein</keyword>
<keyword evidence="6" id="KW-0479">Metal-binding</keyword>
<dbReference type="PANTHER" id="PTHR30040:SF2">
    <property type="entry name" value="FAD:PROTEIN FMN TRANSFERASE"/>
    <property type="match status" value="1"/>
</dbReference>